<dbReference type="InterPro" id="IPR005493">
    <property type="entry name" value="RraA/RraA-like"/>
</dbReference>
<protein>
    <submittedName>
        <fullName evidence="1">Uncharacterized protein</fullName>
    </submittedName>
</protein>
<comment type="caution">
    <text evidence="1">The sequence shown here is derived from an EMBL/GenBank/DDBJ whole genome shotgun (WGS) entry which is preliminary data.</text>
</comment>
<dbReference type="Proteomes" id="UP001596053">
    <property type="component" value="Unassembled WGS sequence"/>
</dbReference>
<gene>
    <name evidence="1" type="ORF">ACFPOB_21685</name>
</gene>
<keyword evidence="2" id="KW-1185">Reference proteome</keyword>
<name>A0ABW0IYP1_9HYPH</name>
<evidence type="ECO:0000313" key="2">
    <source>
        <dbReference type="Proteomes" id="UP001596053"/>
    </source>
</evidence>
<proteinExistence type="predicted"/>
<dbReference type="RefSeq" id="WP_377800466.1">
    <property type="nucleotide sequence ID" value="NZ_JBHSLW010000036.1"/>
</dbReference>
<dbReference type="Gene3D" id="3.50.30.40">
    <property type="entry name" value="Ribonuclease E inhibitor RraA/RraA-like"/>
    <property type="match status" value="1"/>
</dbReference>
<dbReference type="SUPFAM" id="SSF89562">
    <property type="entry name" value="RraA-like"/>
    <property type="match status" value="1"/>
</dbReference>
<accession>A0ABW0IYP1</accession>
<dbReference type="InterPro" id="IPR036704">
    <property type="entry name" value="RraA/RraA-like_sf"/>
</dbReference>
<evidence type="ECO:0000313" key="1">
    <source>
        <dbReference type="EMBL" id="MFC5422181.1"/>
    </source>
</evidence>
<dbReference type="Pfam" id="PF03737">
    <property type="entry name" value="RraA-like"/>
    <property type="match status" value="1"/>
</dbReference>
<sequence length="194" mass="20883">MAREEDSGAAHLPSERTIVMPQPSPFDVKPATTLELCATFGPYARKLPALIDFTAAKHFAGPATILKVNTGRERLNAALLKSCAEHVVIVDARHLDPEAVVGPAEVASAIAGKCRALVVFGVVYDVGKLDGERVMPVYALDNSPRVLRAEGGRIETVYLDCEAGLITNEFYITCDADAIIAVNREQMQAHFPVP</sequence>
<reference evidence="2" key="1">
    <citation type="journal article" date="2019" name="Int. J. Syst. Evol. Microbiol.">
        <title>The Global Catalogue of Microorganisms (GCM) 10K type strain sequencing project: providing services to taxonomists for standard genome sequencing and annotation.</title>
        <authorList>
            <consortium name="The Broad Institute Genomics Platform"/>
            <consortium name="The Broad Institute Genome Sequencing Center for Infectious Disease"/>
            <person name="Wu L."/>
            <person name="Ma J."/>
        </authorList>
    </citation>
    <scope>NUCLEOTIDE SEQUENCE [LARGE SCALE GENOMIC DNA]</scope>
    <source>
        <strain evidence="2">NCAIM B.01391</strain>
    </source>
</reference>
<organism evidence="1 2">
    <name type="scientific">Bosea eneae</name>
    <dbReference type="NCBI Taxonomy" id="151454"/>
    <lineage>
        <taxon>Bacteria</taxon>
        <taxon>Pseudomonadati</taxon>
        <taxon>Pseudomonadota</taxon>
        <taxon>Alphaproteobacteria</taxon>
        <taxon>Hyphomicrobiales</taxon>
        <taxon>Boseaceae</taxon>
        <taxon>Bosea</taxon>
    </lineage>
</organism>
<dbReference type="EMBL" id="JBHSLW010000036">
    <property type="protein sequence ID" value="MFC5422181.1"/>
    <property type="molecule type" value="Genomic_DNA"/>
</dbReference>